<reference evidence="3 4" key="1">
    <citation type="journal article" date="2009" name="Stand. Genomic Sci.">
        <title>Complete genome sequence of Brachybacterium faecium type strain (Schefferle 6-10).</title>
        <authorList>
            <person name="Lapidus A."/>
            <person name="Pukall R."/>
            <person name="Labuttii K."/>
            <person name="Copeland A."/>
            <person name="Del Rio T.G."/>
            <person name="Nolan M."/>
            <person name="Chen F."/>
            <person name="Lucas S."/>
            <person name="Tice H."/>
            <person name="Cheng J.F."/>
            <person name="Bruce D."/>
            <person name="Goodwin L."/>
            <person name="Pitluck S."/>
            <person name="Rohde M."/>
            <person name="Goker M."/>
            <person name="Pati A."/>
            <person name="Ivanova N."/>
            <person name="Mavrommatis K."/>
            <person name="Chen A."/>
            <person name="Palaniappan K."/>
            <person name="D'haeseleer P."/>
            <person name="Chain P."/>
            <person name="Bristow J."/>
            <person name="Eisen J.A."/>
            <person name="Markowitz V."/>
            <person name="Hugenholtz P."/>
            <person name="Kyrpides N.C."/>
            <person name="Klenk H.P."/>
        </authorList>
    </citation>
    <scope>NUCLEOTIDE SEQUENCE [LARGE SCALE GENOMIC DNA]</scope>
    <source>
        <strain evidence="4">ATCC 43885 / DSM 4810 / JCM 11609 / LMG 19847 / NBRC 14762 / NCIMB 9860 / 6-10</strain>
    </source>
</reference>
<feature type="transmembrane region" description="Helical" evidence="2">
    <location>
        <begin position="58"/>
        <end position="77"/>
    </location>
</feature>
<protein>
    <recommendedName>
        <fullName evidence="5">DUF3017 domain-containing protein</fullName>
    </recommendedName>
</protein>
<dbReference type="EMBL" id="CP001643">
    <property type="protein sequence ID" value="ACU84419.1"/>
    <property type="molecule type" value="Genomic_DNA"/>
</dbReference>
<dbReference type="InterPro" id="IPR058324">
    <property type="entry name" value="DUF8011"/>
</dbReference>
<dbReference type="eggNOG" id="ENOG5031E63">
    <property type="taxonomic scope" value="Bacteria"/>
</dbReference>
<dbReference type="Pfam" id="PF26041">
    <property type="entry name" value="DUF8011"/>
    <property type="match status" value="1"/>
</dbReference>
<gene>
    <name evidence="3" type="ordered locus">Bfae_05530</name>
</gene>
<evidence type="ECO:0000313" key="4">
    <source>
        <dbReference type="Proteomes" id="UP000001919"/>
    </source>
</evidence>
<feature type="transmembrane region" description="Helical" evidence="2">
    <location>
        <begin position="84"/>
        <end position="105"/>
    </location>
</feature>
<dbReference type="Proteomes" id="UP000001919">
    <property type="component" value="Chromosome"/>
</dbReference>
<dbReference type="PATRIC" id="fig|446465.5.peg.540"/>
<dbReference type="AlphaFoldDB" id="C7MHL0"/>
<keyword evidence="2" id="KW-1133">Transmembrane helix</keyword>
<keyword evidence="2" id="KW-0472">Membrane</keyword>
<evidence type="ECO:0008006" key="5">
    <source>
        <dbReference type="Google" id="ProtNLM"/>
    </source>
</evidence>
<dbReference type="HOGENOM" id="CLU_2178767_0_0_11"/>
<evidence type="ECO:0000256" key="2">
    <source>
        <dbReference type="SAM" id="Phobius"/>
    </source>
</evidence>
<feature type="transmembrane region" description="Helical" evidence="2">
    <location>
        <begin position="33"/>
        <end position="52"/>
    </location>
</feature>
<name>C7MHL0_BRAFD</name>
<dbReference type="KEGG" id="bfa:Bfae_05530"/>
<keyword evidence="4" id="KW-1185">Reference proteome</keyword>
<accession>C7MHL0</accession>
<sequence>MQDHAPARTGAAARPTLREELTGPPRPSGNAHAMTIGFGLLLTASLVIGAFTDSAPSSGLQLVFAGLMASLGVAELMDPRRRRLVIGTRLGGMVIALLGLVIQFVPGLG</sequence>
<keyword evidence="2" id="KW-0812">Transmembrane</keyword>
<dbReference type="STRING" id="446465.Bfae_05530"/>
<feature type="region of interest" description="Disordered" evidence="1">
    <location>
        <begin position="1"/>
        <end position="30"/>
    </location>
</feature>
<organism evidence="3 4">
    <name type="scientific">Brachybacterium faecium (strain ATCC 43885 / DSM 4810 / JCM 11609 / LMG 19847 / NBRC 14762 / NCIMB 9860 / 6-10)</name>
    <dbReference type="NCBI Taxonomy" id="446465"/>
    <lineage>
        <taxon>Bacteria</taxon>
        <taxon>Bacillati</taxon>
        <taxon>Actinomycetota</taxon>
        <taxon>Actinomycetes</taxon>
        <taxon>Micrococcales</taxon>
        <taxon>Dermabacteraceae</taxon>
        <taxon>Brachybacterium</taxon>
    </lineage>
</organism>
<proteinExistence type="predicted"/>
<evidence type="ECO:0000256" key="1">
    <source>
        <dbReference type="SAM" id="MobiDB-lite"/>
    </source>
</evidence>
<dbReference type="OrthoDB" id="4794469at2"/>
<evidence type="ECO:0000313" key="3">
    <source>
        <dbReference type="EMBL" id="ACU84419.1"/>
    </source>
</evidence>